<proteinExistence type="predicted"/>
<name>A0ABX0AF01_9GAMM</name>
<reference evidence="1 2" key="1">
    <citation type="submission" date="2018-07" db="EMBL/GenBank/DDBJ databases">
        <title>Whole genome Sequencing of Pseudoxanthomonas gei KCTC 32298 (T).</title>
        <authorList>
            <person name="Kumar S."/>
            <person name="Bansal K."/>
            <person name="Kaur A."/>
            <person name="Patil P."/>
            <person name="Sharma S."/>
            <person name="Patil P.B."/>
        </authorList>
    </citation>
    <scope>NUCLEOTIDE SEQUENCE [LARGE SCALE GENOMIC DNA]</scope>
    <source>
        <strain evidence="1 2">KCTC 32298</strain>
    </source>
</reference>
<evidence type="ECO:0000313" key="2">
    <source>
        <dbReference type="Proteomes" id="UP001429354"/>
    </source>
</evidence>
<gene>
    <name evidence="1" type="ORF">DT603_09480</name>
</gene>
<evidence type="ECO:0000313" key="1">
    <source>
        <dbReference type="EMBL" id="NDK39070.1"/>
    </source>
</evidence>
<protein>
    <submittedName>
        <fullName evidence="1">Uncharacterized protein</fullName>
    </submittedName>
</protein>
<comment type="caution">
    <text evidence="1">The sequence shown here is derived from an EMBL/GenBank/DDBJ whole genome shotgun (WGS) entry which is preliminary data.</text>
</comment>
<sequence>MPIHWPSRQGAGISQGRHIMKKLFATATLLAITGVLAGCEGSWKVQGECTSKNQCKIGGEIGGKFLIQQRNTGSTLETLLASGIVFDAAQFSLALQGTNVGLPTNGLVTIKLMDSGTGTMHAAGAFPWRLVGGSIVLANPDSVNSWAYASASGADSIGYELHPFPVTGASAANVLSMSVNYEGTTRASSSITWSGGGACRVGTCAIQ</sequence>
<keyword evidence="2" id="KW-1185">Reference proteome</keyword>
<dbReference type="Proteomes" id="UP001429354">
    <property type="component" value="Unassembled WGS sequence"/>
</dbReference>
<accession>A0ABX0AF01</accession>
<dbReference type="EMBL" id="QOVG01000005">
    <property type="protein sequence ID" value="NDK39070.1"/>
    <property type="molecule type" value="Genomic_DNA"/>
</dbReference>
<organism evidence="1 2">
    <name type="scientific">Pseudoxanthomonas gei</name>
    <dbReference type="NCBI Taxonomy" id="1383030"/>
    <lineage>
        <taxon>Bacteria</taxon>
        <taxon>Pseudomonadati</taxon>
        <taxon>Pseudomonadota</taxon>
        <taxon>Gammaproteobacteria</taxon>
        <taxon>Lysobacterales</taxon>
        <taxon>Lysobacteraceae</taxon>
        <taxon>Pseudoxanthomonas</taxon>
    </lineage>
</organism>